<feature type="compositionally biased region" description="Polar residues" evidence="1">
    <location>
        <begin position="230"/>
        <end position="240"/>
    </location>
</feature>
<gene>
    <name evidence="2" type="ORF">FRX31_024752</name>
</gene>
<name>A0A7J6VLM4_THATH</name>
<feature type="compositionally biased region" description="Polar residues" evidence="1">
    <location>
        <begin position="314"/>
        <end position="332"/>
    </location>
</feature>
<accession>A0A7J6VLM4</accession>
<proteinExistence type="predicted"/>
<comment type="caution">
    <text evidence="2">The sequence shown here is derived from an EMBL/GenBank/DDBJ whole genome shotgun (WGS) entry which is preliminary data.</text>
</comment>
<protein>
    <submittedName>
        <fullName evidence="2">Uncharacterized protein</fullName>
    </submittedName>
</protein>
<dbReference type="AlphaFoldDB" id="A0A7J6VLM4"/>
<sequence>MVNTLAKGDVWVGFKYNGLPPLYCIICRRLGHARHNCEYPLVAPREEKLPMIGFHGDEQLPGNSDQATFSQNHPVVMEGLGVWPHEITSSADPSELGQSSQAQQVIVTQITTENPQPQPPTAENTTATPRRRGRPLGSTNKATKPSKSDKGKAPIVQESCDVGTKKRKLSEPSEPDAYIPKPFYANQTENPSSLSINFIHQLLQHPETVALLARDGIINPSILNLIQETNETPKSPTSIFQGPYAPESDDERNEEEHNTEQTLIWNGFEMVYTDLNGNLVTIDSSGELITPGGMVTVNPSGGLLTVDPSGGFESRNTSQNNDLNEGNNTYLPGSSLLYTPPSELHSE</sequence>
<feature type="non-terminal residue" evidence="2">
    <location>
        <position position="347"/>
    </location>
</feature>
<reference evidence="2 3" key="1">
    <citation type="submission" date="2020-06" db="EMBL/GenBank/DDBJ databases">
        <title>Transcriptomic and genomic resources for Thalictrum thalictroides and T. hernandezii: Facilitating candidate gene discovery in an emerging model plant lineage.</title>
        <authorList>
            <person name="Arias T."/>
            <person name="Riano-Pachon D.M."/>
            <person name="Di Stilio V.S."/>
        </authorList>
    </citation>
    <scope>NUCLEOTIDE SEQUENCE [LARGE SCALE GENOMIC DNA]</scope>
    <source>
        <strain evidence="3">cv. WT478/WT964</strain>
        <tissue evidence="2">Leaves</tissue>
    </source>
</reference>
<evidence type="ECO:0000313" key="3">
    <source>
        <dbReference type="Proteomes" id="UP000554482"/>
    </source>
</evidence>
<dbReference type="OrthoDB" id="1111599at2759"/>
<keyword evidence="3" id="KW-1185">Reference proteome</keyword>
<dbReference type="Proteomes" id="UP000554482">
    <property type="component" value="Unassembled WGS sequence"/>
</dbReference>
<dbReference type="EMBL" id="JABWDY010030384">
    <property type="protein sequence ID" value="KAF5185661.1"/>
    <property type="molecule type" value="Genomic_DNA"/>
</dbReference>
<feature type="region of interest" description="Disordered" evidence="1">
    <location>
        <begin position="110"/>
        <end position="178"/>
    </location>
</feature>
<organism evidence="2 3">
    <name type="scientific">Thalictrum thalictroides</name>
    <name type="common">Rue-anemone</name>
    <name type="synonym">Anemone thalictroides</name>
    <dbReference type="NCBI Taxonomy" id="46969"/>
    <lineage>
        <taxon>Eukaryota</taxon>
        <taxon>Viridiplantae</taxon>
        <taxon>Streptophyta</taxon>
        <taxon>Embryophyta</taxon>
        <taxon>Tracheophyta</taxon>
        <taxon>Spermatophyta</taxon>
        <taxon>Magnoliopsida</taxon>
        <taxon>Ranunculales</taxon>
        <taxon>Ranunculaceae</taxon>
        <taxon>Thalictroideae</taxon>
        <taxon>Thalictrum</taxon>
    </lineage>
</organism>
<evidence type="ECO:0000313" key="2">
    <source>
        <dbReference type="EMBL" id="KAF5185661.1"/>
    </source>
</evidence>
<evidence type="ECO:0000256" key="1">
    <source>
        <dbReference type="SAM" id="MobiDB-lite"/>
    </source>
</evidence>
<feature type="region of interest" description="Disordered" evidence="1">
    <location>
        <begin position="310"/>
        <end position="347"/>
    </location>
</feature>
<feature type="region of interest" description="Disordered" evidence="1">
    <location>
        <begin position="230"/>
        <end position="258"/>
    </location>
</feature>